<keyword evidence="1" id="KW-0378">Hydrolase</keyword>
<dbReference type="GO" id="GO:0016787">
    <property type="term" value="F:hydrolase activity"/>
    <property type="evidence" value="ECO:0007669"/>
    <property type="project" value="UniProtKB-KW"/>
</dbReference>
<dbReference type="AlphaFoldDB" id="A0A1G6ZEX9"/>
<dbReference type="InterPro" id="IPR026002">
    <property type="entry name" value="ATC_hydrolase-like"/>
</dbReference>
<dbReference type="RefSeq" id="WP_176793382.1">
    <property type="nucleotide sequence ID" value="NZ_FNAP01000002.1"/>
</dbReference>
<protein>
    <submittedName>
        <fullName evidence="1">L-2-amino-thiazoline-4-carboxylic acid hydrolase</fullName>
    </submittedName>
</protein>
<name>A0A1G6ZEX9_9PROT</name>
<accession>A0A1G6ZEX9</accession>
<dbReference type="EMBL" id="FNAP01000002">
    <property type="protein sequence ID" value="SDE01184.1"/>
    <property type="molecule type" value="Genomic_DNA"/>
</dbReference>
<dbReference type="STRING" id="69960.SAMN05421720_102362"/>
<proteinExistence type="predicted"/>
<gene>
    <name evidence="1" type="ORF">SAMN05421720_102362</name>
</gene>
<evidence type="ECO:0000313" key="2">
    <source>
        <dbReference type="Proteomes" id="UP000199412"/>
    </source>
</evidence>
<sequence>MTELSNIDRRRIQGEVIKPIYDELLAEIGAERARALLSRAITRSAEAEAKRAAAAEPDGETSMARFTGMFRRVYLDRGLEGGLETTLHSEGADHLDFDVTRCRFVEMYRDLGLGDIADVLSCNRDGTFAEAYDPRIHLDRAQTIAQGAPCCTFRYRWSE</sequence>
<dbReference type="Pfam" id="PF14196">
    <property type="entry name" value="ATC_hydrolase"/>
    <property type="match status" value="1"/>
</dbReference>
<keyword evidence="2" id="KW-1185">Reference proteome</keyword>
<evidence type="ECO:0000313" key="1">
    <source>
        <dbReference type="EMBL" id="SDE01184.1"/>
    </source>
</evidence>
<reference evidence="1 2" key="1">
    <citation type="submission" date="2016-10" db="EMBL/GenBank/DDBJ databases">
        <authorList>
            <person name="de Groot N.N."/>
        </authorList>
    </citation>
    <scope>NUCLEOTIDE SEQUENCE [LARGE SCALE GENOMIC DNA]</scope>
    <source>
        <strain evidence="1 2">ATCC 700224</strain>
    </source>
</reference>
<dbReference type="Proteomes" id="UP000199412">
    <property type="component" value="Unassembled WGS sequence"/>
</dbReference>
<organism evidence="1 2">
    <name type="scientific">Rhodospira trueperi</name>
    <dbReference type="NCBI Taxonomy" id="69960"/>
    <lineage>
        <taxon>Bacteria</taxon>
        <taxon>Pseudomonadati</taxon>
        <taxon>Pseudomonadota</taxon>
        <taxon>Alphaproteobacteria</taxon>
        <taxon>Rhodospirillales</taxon>
        <taxon>Rhodospirillaceae</taxon>
        <taxon>Rhodospira</taxon>
    </lineage>
</organism>